<dbReference type="EMBL" id="CP061799">
    <property type="protein sequence ID" value="QTA79367.1"/>
    <property type="molecule type" value="Genomic_DNA"/>
</dbReference>
<evidence type="ECO:0000313" key="1">
    <source>
        <dbReference type="EMBL" id="QTA79367.1"/>
    </source>
</evidence>
<dbReference type="Proteomes" id="UP000663720">
    <property type="component" value="Chromosome"/>
</dbReference>
<sequence length="38" mass="4729">MDLKIKFQKIQKYRLLILSNYKKIQLMKINEDDNLFLK</sequence>
<keyword evidence="2" id="KW-1185">Reference proteome</keyword>
<proteinExistence type="predicted"/>
<dbReference type="KEGG" id="dli:dnl_16340"/>
<name>A0A975B5X7_9BACT</name>
<evidence type="ECO:0000313" key="2">
    <source>
        <dbReference type="Proteomes" id="UP000663720"/>
    </source>
</evidence>
<protein>
    <submittedName>
        <fullName evidence="1">Uncharacterized protein</fullName>
    </submittedName>
</protein>
<accession>A0A975B5X7</accession>
<reference evidence="1" key="1">
    <citation type="journal article" date="2021" name="Microb. Physiol.">
        <title>Proteogenomic Insights into the Physiology of Marine, Sulfate-Reducing, Filamentous Desulfonema limicola and Desulfonema magnum.</title>
        <authorList>
            <person name="Schnaars V."/>
            <person name="Wohlbrand L."/>
            <person name="Scheve S."/>
            <person name="Hinrichs C."/>
            <person name="Reinhardt R."/>
            <person name="Rabus R."/>
        </authorList>
    </citation>
    <scope>NUCLEOTIDE SEQUENCE</scope>
    <source>
        <strain evidence="1">5ac10</strain>
    </source>
</reference>
<dbReference type="AlphaFoldDB" id="A0A975B5X7"/>
<organism evidence="1 2">
    <name type="scientific">Desulfonema limicola</name>
    <dbReference type="NCBI Taxonomy" id="45656"/>
    <lineage>
        <taxon>Bacteria</taxon>
        <taxon>Pseudomonadati</taxon>
        <taxon>Thermodesulfobacteriota</taxon>
        <taxon>Desulfobacteria</taxon>
        <taxon>Desulfobacterales</taxon>
        <taxon>Desulfococcaceae</taxon>
        <taxon>Desulfonema</taxon>
    </lineage>
</organism>
<gene>
    <name evidence="1" type="ORF">dnl_16340</name>
</gene>